<accession>A0ABP8NJ01</accession>
<dbReference type="Proteomes" id="UP001501175">
    <property type="component" value="Unassembled WGS sequence"/>
</dbReference>
<evidence type="ECO:0000256" key="1">
    <source>
        <dbReference type="SAM" id="Phobius"/>
    </source>
</evidence>
<organism evidence="2 3">
    <name type="scientific">Nibrella saemangeumensis</name>
    <dbReference type="NCBI Taxonomy" id="1084526"/>
    <lineage>
        <taxon>Bacteria</taxon>
        <taxon>Pseudomonadati</taxon>
        <taxon>Bacteroidota</taxon>
        <taxon>Cytophagia</taxon>
        <taxon>Cytophagales</taxon>
        <taxon>Spirosomataceae</taxon>
        <taxon>Nibrella</taxon>
    </lineage>
</organism>
<protein>
    <submittedName>
        <fullName evidence="2">Uncharacterized protein</fullName>
    </submittedName>
</protein>
<sequence length="74" mass="7963">MFTTQNKAIEGGSLATIALLSGVAGILFWALSYAWIPFRLIGQETEVVWTFVVISEIMAEVAGLNCHSCRVGSS</sequence>
<keyword evidence="1" id="KW-0472">Membrane</keyword>
<feature type="transmembrane region" description="Helical" evidence="1">
    <location>
        <begin position="12"/>
        <end position="36"/>
    </location>
</feature>
<comment type="caution">
    <text evidence="2">The sequence shown here is derived from an EMBL/GenBank/DDBJ whole genome shotgun (WGS) entry which is preliminary data.</text>
</comment>
<proteinExistence type="predicted"/>
<keyword evidence="3" id="KW-1185">Reference proteome</keyword>
<dbReference type="EMBL" id="BAABHD010000081">
    <property type="protein sequence ID" value="GAA4466695.1"/>
    <property type="molecule type" value="Genomic_DNA"/>
</dbReference>
<keyword evidence="1" id="KW-1133">Transmembrane helix</keyword>
<keyword evidence="1" id="KW-0812">Transmembrane</keyword>
<gene>
    <name evidence="2" type="ORF">GCM10023189_49230</name>
</gene>
<evidence type="ECO:0000313" key="3">
    <source>
        <dbReference type="Proteomes" id="UP001501175"/>
    </source>
</evidence>
<evidence type="ECO:0000313" key="2">
    <source>
        <dbReference type="EMBL" id="GAA4466695.1"/>
    </source>
</evidence>
<reference evidence="3" key="1">
    <citation type="journal article" date="2019" name="Int. J. Syst. Evol. Microbiol.">
        <title>The Global Catalogue of Microorganisms (GCM) 10K type strain sequencing project: providing services to taxonomists for standard genome sequencing and annotation.</title>
        <authorList>
            <consortium name="The Broad Institute Genomics Platform"/>
            <consortium name="The Broad Institute Genome Sequencing Center for Infectious Disease"/>
            <person name="Wu L."/>
            <person name="Ma J."/>
        </authorList>
    </citation>
    <scope>NUCLEOTIDE SEQUENCE [LARGE SCALE GENOMIC DNA]</scope>
    <source>
        <strain evidence="3">JCM 17927</strain>
    </source>
</reference>
<name>A0ABP8NJ01_9BACT</name>